<feature type="transmembrane region" description="Helical" evidence="2">
    <location>
        <begin position="803"/>
        <end position="822"/>
    </location>
</feature>
<feature type="transmembrane region" description="Helical" evidence="2">
    <location>
        <begin position="738"/>
        <end position="760"/>
    </location>
</feature>
<dbReference type="Pfam" id="PF10101">
    <property type="entry name" value="DUF2339"/>
    <property type="match status" value="1"/>
</dbReference>
<feature type="transmembrane region" description="Helical" evidence="2">
    <location>
        <begin position="581"/>
        <end position="601"/>
    </location>
</feature>
<keyword evidence="2" id="KW-1133">Transmembrane helix</keyword>
<feature type="transmembrane region" description="Helical" evidence="2">
    <location>
        <begin position="219"/>
        <end position="252"/>
    </location>
</feature>
<feature type="transmembrane region" description="Helical" evidence="2">
    <location>
        <begin position="189"/>
        <end position="207"/>
    </location>
</feature>
<feature type="transmembrane region" description="Helical" evidence="2">
    <location>
        <begin position="407"/>
        <end position="428"/>
    </location>
</feature>
<feature type="transmembrane region" description="Helical" evidence="2">
    <location>
        <begin position="264"/>
        <end position="282"/>
    </location>
</feature>
<feature type="transmembrane region" description="Helical" evidence="2">
    <location>
        <begin position="701"/>
        <end position="723"/>
    </location>
</feature>
<feature type="transmembrane region" description="Helical" evidence="2">
    <location>
        <begin position="556"/>
        <end position="574"/>
    </location>
</feature>
<evidence type="ECO:0000313" key="3">
    <source>
        <dbReference type="EMBL" id="GGC05539.1"/>
    </source>
</evidence>
<feature type="transmembrane region" description="Helical" evidence="2">
    <location>
        <begin position="855"/>
        <end position="874"/>
    </location>
</feature>
<dbReference type="Proteomes" id="UP000629025">
    <property type="component" value="Unassembled WGS sequence"/>
</dbReference>
<keyword evidence="4" id="KW-1185">Reference proteome</keyword>
<feature type="transmembrane region" description="Helical" evidence="2">
    <location>
        <begin position="607"/>
        <end position="625"/>
    </location>
</feature>
<feature type="transmembrane region" description="Helical" evidence="2">
    <location>
        <begin position="527"/>
        <end position="550"/>
    </location>
</feature>
<keyword evidence="2" id="KW-0472">Membrane</keyword>
<evidence type="ECO:0000256" key="1">
    <source>
        <dbReference type="SAM" id="MobiDB-lite"/>
    </source>
</evidence>
<dbReference type="InterPro" id="IPR014600">
    <property type="entry name" value="UCP035905_mem"/>
</dbReference>
<evidence type="ECO:0000313" key="4">
    <source>
        <dbReference type="Proteomes" id="UP000629025"/>
    </source>
</evidence>
<dbReference type="RefSeq" id="WP_188750628.1">
    <property type="nucleotide sequence ID" value="NZ_BMIJ01000007.1"/>
</dbReference>
<feature type="transmembrane region" description="Helical" evidence="2">
    <location>
        <begin position="670"/>
        <end position="689"/>
    </location>
</feature>
<feature type="region of interest" description="Disordered" evidence="1">
    <location>
        <begin position="52"/>
        <end position="99"/>
    </location>
</feature>
<feature type="transmembrane region" description="Helical" evidence="2">
    <location>
        <begin position="477"/>
        <end position="497"/>
    </location>
</feature>
<feature type="transmembrane region" description="Helical" evidence="2">
    <location>
        <begin position="503"/>
        <end position="520"/>
    </location>
</feature>
<protein>
    <submittedName>
        <fullName evidence="3">Membrane protein</fullName>
    </submittedName>
</protein>
<dbReference type="PANTHER" id="PTHR38434">
    <property type="entry name" value="BLL2549 PROTEIN"/>
    <property type="match status" value="1"/>
</dbReference>
<dbReference type="InterPro" id="IPR019286">
    <property type="entry name" value="DUF2339_TM"/>
</dbReference>
<feature type="transmembrane region" description="Helical" evidence="2">
    <location>
        <begin position="6"/>
        <end position="27"/>
    </location>
</feature>
<comment type="caution">
    <text evidence="3">The sequence shown here is derived from an EMBL/GenBank/DDBJ whole genome shotgun (WGS) entry which is preliminary data.</text>
</comment>
<feature type="transmembrane region" description="Helical" evidence="2">
    <location>
        <begin position="361"/>
        <end position="379"/>
    </location>
</feature>
<feature type="compositionally biased region" description="Basic and acidic residues" evidence="1">
    <location>
        <begin position="65"/>
        <end position="79"/>
    </location>
</feature>
<evidence type="ECO:0000256" key="2">
    <source>
        <dbReference type="SAM" id="Phobius"/>
    </source>
</evidence>
<dbReference type="EMBL" id="BMIJ01000007">
    <property type="protein sequence ID" value="GGC05539.1"/>
    <property type="molecule type" value="Genomic_DNA"/>
</dbReference>
<feature type="transmembrane region" description="Helical" evidence="2">
    <location>
        <begin position="448"/>
        <end position="465"/>
    </location>
</feature>
<gene>
    <name evidence="3" type="ORF">GCM10011352_34660</name>
</gene>
<feature type="transmembrane region" description="Helical" evidence="2">
    <location>
        <begin position="156"/>
        <end position="177"/>
    </location>
</feature>
<feature type="transmembrane region" description="Helical" evidence="2">
    <location>
        <begin position="318"/>
        <end position="341"/>
    </location>
</feature>
<feature type="transmembrane region" description="Helical" evidence="2">
    <location>
        <begin position="637"/>
        <end position="658"/>
    </location>
</feature>
<dbReference type="PANTHER" id="PTHR38434:SF1">
    <property type="entry name" value="BLL2549 PROTEIN"/>
    <property type="match status" value="1"/>
</dbReference>
<name>A0ABQ1KN51_9GAMM</name>
<feature type="transmembrane region" description="Helical" evidence="2">
    <location>
        <begin position="829"/>
        <end position="849"/>
    </location>
</feature>
<feature type="transmembrane region" description="Helical" evidence="2">
    <location>
        <begin position="131"/>
        <end position="150"/>
    </location>
</feature>
<sequence>MEVLLSLFSLLVLALIAGALLGIVSFVRQSRIDERLRQAEIEIAWLREALKAQSPQHPAPPPAVESDKVDKVDQVEEAKPTTADEAPSTTLSTARDPWGAGTNQALHRSQVSEPNTPPKTTGFIQHLRQHWMIWLGGACVGLAGVFMVRYSIEQGLLGPGARIILSLLTGIGLHVAANWMRLRRGHSDVFAALAGGASIILYAALLASLHQLDYVPAGWVFAGMALVSFATLGLALVHGPLLAALGMLGGYLVPILVSTGSQQIEAALVYAFILSLSVLLLLRYVWRLWLWCGVLVGALAWWGLTFHTPPTAELSRTLYLLGIAWALLAVPTLDWLISLRYRVDSTQHYSDLLRAAGANEYATLLAVLLVIAAQSYTLFHQTLGLTAVWSQPLLPLVLLHAASKRPLLTPLPGLAFIALAGALLVQFASWQQFEVVIRTPSPIERDSLIALLALFSLLATGYAAWNLRARAPLPGIWASIGCLTPLLMLAIAYLVLAELDDEWRWGGAALAAGIAYLALARQAANRVATALTLTLIASSHLAYSLAVVIWFQEATLTLALALQLISLAAIHQRLPQPLLPWLIRLVILVVGCRLILNPWVISYPSEVHWSLWTYGGSTLSCFIAARISRRSPSLQAWLQGAAATLLVLTLGTELRYWLYDGQIFNRHYGFTEAAINTLVWGAAALVYHWRASLSQYVAGLYRRLAALLLSMSLANHILVVVLVDNPLWGHTAIASTPVWNLLLLAYGAPTLLLFAIGRYYRAGVRSWAMLGCGLNLLLFVSLEIRHLWQGALDIALPTGNPELYTYSAIWLLLAASGMGWAIHREQHRLYQGAMSLLVVVIVKIFLVDMEGLDGLLRVASFMGLGLVLLLLAWLHQHLRPQRPAGS</sequence>
<feature type="transmembrane region" description="Helical" evidence="2">
    <location>
        <begin position="288"/>
        <end position="306"/>
    </location>
</feature>
<proteinExistence type="predicted"/>
<feature type="transmembrane region" description="Helical" evidence="2">
    <location>
        <begin position="767"/>
        <end position="788"/>
    </location>
</feature>
<dbReference type="PIRSF" id="PIRSF035905">
    <property type="entry name" value="UCP035905_mp"/>
    <property type="match status" value="1"/>
</dbReference>
<reference evidence="4" key="1">
    <citation type="journal article" date="2019" name="Int. J. Syst. Evol. Microbiol.">
        <title>The Global Catalogue of Microorganisms (GCM) 10K type strain sequencing project: providing services to taxonomists for standard genome sequencing and annotation.</title>
        <authorList>
            <consortium name="The Broad Institute Genomics Platform"/>
            <consortium name="The Broad Institute Genome Sequencing Center for Infectious Disease"/>
            <person name="Wu L."/>
            <person name="Ma J."/>
        </authorList>
    </citation>
    <scope>NUCLEOTIDE SEQUENCE [LARGE SCALE GENOMIC DNA]</scope>
    <source>
        <strain evidence="4">CGMCC 1.15341</strain>
    </source>
</reference>
<keyword evidence="2" id="KW-0812">Transmembrane</keyword>
<accession>A0ABQ1KN51</accession>
<organism evidence="3 4">
    <name type="scientific">Marinobacterium zhoushanense</name>
    <dbReference type="NCBI Taxonomy" id="1679163"/>
    <lineage>
        <taxon>Bacteria</taxon>
        <taxon>Pseudomonadati</taxon>
        <taxon>Pseudomonadota</taxon>
        <taxon>Gammaproteobacteria</taxon>
        <taxon>Oceanospirillales</taxon>
        <taxon>Oceanospirillaceae</taxon>
        <taxon>Marinobacterium</taxon>
    </lineage>
</organism>